<dbReference type="Gene3D" id="3.40.50.1820">
    <property type="entry name" value="alpha/beta hydrolase"/>
    <property type="match status" value="1"/>
</dbReference>
<dbReference type="InterPro" id="IPR027417">
    <property type="entry name" value="P-loop_NTPase"/>
</dbReference>
<evidence type="ECO:0000256" key="2">
    <source>
        <dbReference type="PROSITE-ProRule" id="PRU00023"/>
    </source>
</evidence>
<dbReference type="Gene3D" id="3.40.50.300">
    <property type="entry name" value="P-loop containing nucleotide triphosphate hydrolases"/>
    <property type="match status" value="1"/>
</dbReference>
<keyword evidence="3" id="KW-0472">Membrane</keyword>
<keyword evidence="2" id="KW-0040">ANK repeat</keyword>
<dbReference type="PANTHER" id="PTHR10039:SF14">
    <property type="entry name" value="NACHT DOMAIN-CONTAINING PROTEIN"/>
    <property type="match status" value="1"/>
</dbReference>
<organism evidence="5 6">
    <name type="scientific">Pleurostoma richardsiae</name>
    <dbReference type="NCBI Taxonomy" id="41990"/>
    <lineage>
        <taxon>Eukaryota</taxon>
        <taxon>Fungi</taxon>
        <taxon>Dikarya</taxon>
        <taxon>Ascomycota</taxon>
        <taxon>Pezizomycotina</taxon>
        <taxon>Sordariomycetes</taxon>
        <taxon>Sordariomycetidae</taxon>
        <taxon>Calosphaeriales</taxon>
        <taxon>Pleurostomataceae</taxon>
        <taxon>Pleurostoma</taxon>
    </lineage>
</organism>
<gene>
    <name evidence="5" type="ORF">NKR23_g12168</name>
</gene>
<evidence type="ECO:0000313" key="5">
    <source>
        <dbReference type="EMBL" id="KAJ9130493.1"/>
    </source>
</evidence>
<dbReference type="SUPFAM" id="SSF53474">
    <property type="entry name" value="alpha/beta-Hydrolases"/>
    <property type="match status" value="1"/>
</dbReference>
<evidence type="ECO:0000256" key="1">
    <source>
        <dbReference type="ARBA" id="ARBA00022737"/>
    </source>
</evidence>
<dbReference type="Pfam" id="PF12796">
    <property type="entry name" value="Ank_2"/>
    <property type="match status" value="1"/>
</dbReference>
<dbReference type="Proteomes" id="UP001174694">
    <property type="component" value="Unassembled WGS sequence"/>
</dbReference>
<name>A0AA38R2L4_9PEZI</name>
<dbReference type="InterPro" id="IPR029058">
    <property type="entry name" value="AB_hydrolase_fold"/>
</dbReference>
<protein>
    <submittedName>
        <fullName evidence="5">Tetratricopeptide-like helical domain protein</fullName>
    </submittedName>
</protein>
<keyword evidence="1" id="KW-0677">Repeat</keyword>
<dbReference type="EMBL" id="JANBVO010000087">
    <property type="protein sequence ID" value="KAJ9130493.1"/>
    <property type="molecule type" value="Genomic_DNA"/>
</dbReference>
<dbReference type="SUPFAM" id="SSF48403">
    <property type="entry name" value="Ankyrin repeat"/>
    <property type="match status" value="1"/>
</dbReference>
<feature type="transmembrane region" description="Helical" evidence="3">
    <location>
        <begin position="16"/>
        <end position="37"/>
    </location>
</feature>
<dbReference type="PROSITE" id="PS50088">
    <property type="entry name" value="ANK_REPEAT"/>
    <property type="match status" value="1"/>
</dbReference>
<evidence type="ECO:0000256" key="3">
    <source>
        <dbReference type="SAM" id="Phobius"/>
    </source>
</evidence>
<dbReference type="Gene3D" id="1.20.5.340">
    <property type="match status" value="3"/>
</dbReference>
<dbReference type="PANTHER" id="PTHR10039">
    <property type="entry name" value="AMELOGENIN"/>
    <property type="match status" value="1"/>
</dbReference>
<evidence type="ECO:0000313" key="6">
    <source>
        <dbReference type="Proteomes" id="UP001174694"/>
    </source>
</evidence>
<reference evidence="5" key="1">
    <citation type="submission" date="2022-07" db="EMBL/GenBank/DDBJ databases">
        <title>Fungi with potential for degradation of polypropylene.</title>
        <authorList>
            <person name="Gostincar C."/>
        </authorList>
    </citation>
    <scope>NUCLEOTIDE SEQUENCE</scope>
    <source>
        <strain evidence="5">EXF-13308</strain>
    </source>
</reference>
<sequence length="1206" mass="133609">MPQHIELAMPVDSLDGVYAVGAALLAGAMFIVLLWRLTSKPPTRPRPAKPRCYRVREIPMSTTEGELRDQIATHHLGAADLRLTLARSSPTYCMATLLSSDRPKIEAMGYPVDSDFLGITPLFGGGDAAVDIIAVHGLGSHAIGAFKAKDNNSVWLRDFLPKDIPTARMLVYGYDTTITDKDAKYSIKDLGRAFLDSYKAFREATQTSRRPIVFIGHSLGGLLVKEALSMSLEDTDDPQSRDFFNSSYALVFFGVPNLGLRQGKLKEITAGQLNGQLIHDLELDTESEPTPYLRELKDKFNRCCRKQTPPFRIVSYYEQKKTPTADMRNGKLVREGDACFMVTQESACRIGLEDNEHDRQPLLANHSDMVKYPSAEDDTYRRVGNRLARLVEDAPGVVQGRFSSHIALSPDEKRHWDDLNVPDYRAFRENTEKLAKPADGTLQWLVSDQPHLSSPQWLFPDHPSRSFPSSGSDSLSSADFSTWRDADTPSSLLVMGPPGQGKSVLSNFVVDHLLGLSGERGIGKVIYYFCNIKNDEGSRNASMILRALIVQLCEDARLFRMLPNRFQDRNDRKAFHSAHLDDLWRTLDDLIKSCPYSIYCVIDGLDVYETGMRDLLKHLETLMAYKQHDLKLFCTSRSTGPVDAVSLSPKRIFRPPDEDLRRFVDERLATSPKLRKWEDDVRKAVIRRSGGTFLWISIILRELSSLRYLSKAKIDEAIKKTPIELDDLYGDLVRATFKDSYDVAILLWVAYARKPLTVEALETATAITVNPGIASYADCCSQKVSVDVVKAAAANYWSGREVMELLLEKRGSDVEITAEVVKAAAANSGSGRQVMELLLEKRGNDVEITAEVVIVISRTWPSNVMELLLEKRGSDVEITAEVVEAAAANEWNGREVMELLLEKRGNDVEITTEVVKAAAANYSSGREVMELLLEKRGNDVEITAEVVKAAAANYSSGRQVMELLLEKRGNDITPLLDTSIFVGAAASGQLEVLDLLCRHSFFPLQDGWISIATLYRAARDGDVKTVRKLLGDGVPPDTKNLQSQTPLWVAAYWGHRDVVEVLVPRPDVDMNSRCEAGRPPLFWPSAYGDKDIVALLKEAGADATIADADGETPITQQFDGRQEVQGGLVGLVDQLDQLDLLGLLGLLCLVDPSLLEARGGNGGREGQGDLGDLVIQEALQDLGVLGIHGVLARQEDHDNIHRASEV</sequence>
<keyword evidence="3" id="KW-1133">Transmembrane helix</keyword>
<feature type="domain" description="Nephrocystin 3-like N-terminal" evidence="4">
    <location>
        <begin position="471"/>
        <end position="637"/>
    </location>
</feature>
<keyword evidence="6" id="KW-1185">Reference proteome</keyword>
<dbReference type="InterPro" id="IPR002110">
    <property type="entry name" value="Ankyrin_rpt"/>
</dbReference>
<dbReference type="Gene3D" id="1.25.40.20">
    <property type="entry name" value="Ankyrin repeat-containing domain"/>
    <property type="match status" value="1"/>
</dbReference>
<dbReference type="InterPro" id="IPR036770">
    <property type="entry name" value="Ankyrin_rpt-contain_sf"/>
</dbReference>
<keyword evidence="3" id="KW-0812">Transmembrane</keyword>
<dbReference type="Pfam" id="PF24883">
    <property type="entry name" value="NPHP3_N"/>
    <property type="match status" value="1"/>
</dbReference>
<dbReference type="InterPro" id="IPR055530">
    <property type="entry name" value="DUF7104"/>
</dbReference>
<dbReference type="Pfam" id="PF23397">
    <property type="entry name" value="DUF7104"/>
    <property type="match status" value="6"/>
</dbReference>
<dbReference type="InterPro" id="IPR056884">
    <property type="entry name" value="NPHP3-like_N"/>
</dbReference>
<proteinExistence type="predicted"/>
<feature type="repeat" description="ANK" evidence="2">
    <location>
        <begin position="1076"/>
        <end position="1108"/>
    </location>
</feature>
<dbReference type="AlphaFoldDB" id="A0AA38R2L4"/>
<dbReference type="SUPFAM" id="SSF52540">
    <property type="entry name" value="P-loop containing nucleoside triphosphate hydrolases"/>
    <property type="match status" value="1"/>
</dbReference>
<evidence type="ECO:0000259" key="4">
    <source>
        <dbReference type="Pfam" id="PF24883"/>
    </source>
</evidence>
<dbReference type="SMART" id="SM00248">
    <property type="entry name" value="ANK"/>
    <property type="match status" value="3"/>
</dbReference>
<comment type="caution">
    <text evidence="5">The sequence shown here is derived from an EMBL/GenBank/DDBJ whole genome shotgun (WGS) entry which is preliminary data.</text>
</comment>
<accession>A0AA38R2L4</accession>